<feature type="compositionally biased region" description="Basic residues" evidence="1">
    <location>
        <begin position="77"/>
        <end position="87"/>
    </location>
</feature>
<organism evidence="2 3">
    <name type="scientific">Streptomyces mordarskii</name>
    <dbReference type="NCBI Taxonomy" id="1226758"/>
    <lineage>
        <taxon>Bacteria</taxon>
        <taxon>Bacillati</taxon>
        <taxon>Actinomycetota</taxon>
        <taxon>Actinomycetes</taxon>
        <taxon>Kitasatosporales</taxon>
        <taxon>Streptomycetaceae</taxon>
        <taxon>Streptomyces</taxon>
    </lineage>
</organism>
<feature type="region of interest" description="Disordered" evidence="1">
    <location>
        <begin position="65"/>
        <end position="103"/>
    </location>
</feature>
<evidence type="ECO:0000313" key="3">
    <source>
        <dbReference type="Proteomes" id="UP001501576"/>
    </source>
</evidence>
<dbReference type="EMBL" id="BAAABZ010000025">
    <property type="protein sequence ID" value="GAA0531102.1"/>
    <property type="molecule type" value="Genomic_DNA"/>
</dbReference>
<dbReference type="RefSeq" id="WP_390995549.1">
    <property type="nucleotide sequence ID" value="NZ_BAAABZ010000025.1"/>
</dbReference>
<comment type="caution">
    <text evidence="2">The sequence shown here is derived from an EMBL/GenBank/DDBJ whole genome shotgun (WGS) entry which is preliminary data.</text>
</comment>
<evidence type="ECO:0000313" key="2">
    <source>
        <dbReference type="EMBL" id="GAA0531102.1"/>
    </source>
</evidence>
<keyword evidence="3" id="KW-1185">Reference proteome</keyword>
<reference evidence="2 3" key="1">
    <citation type="journal article" date="2019" name="Int. J. Syst. Evol. Microbiol.">
        <title>The Global Catalogue of Microorganisms (GCM) 10K type strain sequencing project: providing services to taxonomists for standard genome sequencing and annotation.</title>
        <authorList>
            <consortium name="The Broad Institute Genomics Platform"/>
            <consortium name="The Broad Institute Genome Sequencing Center for Infectious Disease"/>
            <person name="Wu L."/>
            <person name="Ma J."/>
        </authorList>
    </citation>
    <scope>NUCLEOTIDE SEQUENCE [LARGE SCALE GENOMIC DNA]</scope>
    <source>
        <strain evidence="2 3">JCM 5052</strain>
    </source>
</reference>
<proteinExistence type="predicted"/>
<accession>A0ABN1D0P2</accession>
<sequence length="103" mass="11193">MLTDAAAVPFGPPARLTDEERLRHLTQALPPQCAARLFDAQERGAPEQRLLDIAAEGLQEIYFQGPRPSRPGPAGGVHRHRLHRGRPVRSGMTRPGARAGSIS</sequence>
<name>A0ABN1D0P2_9ACTN</name>
<evidence type="ECO:0000256" key="1">
    <source>
        <dbReference type="SAM" id="MobiDB-lite"/>
    </source>
</evidence>
<gene>
    <name evidence="2" type="ORF">GCM10010390_36630</name>
</gene>
<protein>
    <submittedName>
        <fullName evidence="2">Uncharacterized protein</fullName>
    </submittedName>
</protein>
<dbReference type="Proteomes" id="UP001501576">
    <property type="component" value="Unassembled WGS sequence"/>
</dbReference>